<evidence type="ECO:0000256" key="4">
    <source>
        <dbReference type="ARBA" id="ARBA00022448"/>
    </source>
</evidence>
<keyword evidence="12" id="KW-1185">Reference proteome</keyword>
<dbReference type="InterPro" id="IPR000515">
    <property type="entry name" value="MetI-like"/>
</dbReference>
<proteinExistence type="inferred from homology"/>
<dbReference type="SUPFAM" id="SSF161098">
    <property type="entry name" value="MetI-like"/>
    <property type="match status" value="1"/>
</dbReference>
<accession>A0A1Q2MI03</accession>
<dbReference type="NCBIfam" id="TIGR00974">
    <property type="entry name" value="3a0107s02c"/>
    <property type="match status" value="1"/>
</dbReference>
<dbReference type="GO" id="GO:0005886">
    <property type="term" value="C:plasma membrane"/>
    <property type="evidence" value="ECO:0007669"/>
    <property type="project" value="UniProtKB-SubCell"/>
</dbReference>
<evidence type="ECO:0000256" key="2">
    <source>
        <dbReference type="ARBA" id="ARBA00007069"/>
    </source>
</evidence>
<evidence type="ECO:0000313" key="12">
    <source>
        <dbReference type="Proteomes" id="UP000188181"/>
    </source>
</evidence>
<keyword evidence="6 9" id="KW-0812">Transmembrane</keyword>
<dbReference type="RefSeq" id="WP_146684537.1">
    <property type="nucleotide sequence ID" value="NZ_CP019646.1"/>
</dbReference>
<evidence type="ECO:0000256" key="7">
    <source>
        <dbReference type="ARBA" id="ARBA00022989"/>
    </source>
</evidence>
<dbReference type="OrthoDB" id="9807065at2"/>
<dbReference type="KEGG" id="pbas:SMSP2_02718"/>
<dbReference type="EMBL" id="CP019646">
    <property type="protein sequence ID" value="AQQ72335.1"/>
    <property type="molecule type" value="Genomic_DNA"/>
</dbReference>
<dbReference type="GO" id="GO:0005315">
    <property type="term" value="F:phosphate transmembrane transporter activity"/>
    <property type="evidence" value="ECO:0007669"/>
    <property type="project" value="InterPro"/>
</dbReference>
<dbReference type="GO" id="GO:0035435">
    <property type="term" value="P:phosphate ion transmembrane transport"/>
    <property type="evidence" value="ECO:0007669"/>
    <property type="project" value="InterPro"/>
</dbReference>
<gene>
    <name evidence="11" type="primary">pstA</name>
    <name evidence="11" type="ORF">SMSP2_02718</name>
</gene>
<dbReference type="InterPro" id="IPR005672">
    <property type="entry name" value="Phosphate_PstA"/>
</dbReference>
<keyword evidence="7 9" id="KW-1133">Transmembrane helix</keyword>
<evidence type="ECO:0000313" key="11">
    <source>
        <dbReference type="EMBL" id="AQQ72335.1"/>
    </source>
</evidence>
<comment type="similarity">
    <text evidence="2 9">Belongs to the binding-protein-dependent transport system permease family. CysTW subfamily.</text>
</comment>
<feature type="transmembrane region" description="Helical" evidence="9">
    <location>
        <begin position="386"/>
        <end position="407"/>
    </location>
</feature>
<keyword evidence="8 9" id="KW-0472">Membrane</keyword>
<dbReference type="PROSITE" id="PS50928">
    <property type="entry name" value="ABC_TM1"/>
    <property type="match status" value="1"/>
</dbReference>
<keyword evidence="4" id="KW-0813">Transport</keyword>
<dbReference type="PANTHER" id="PTHR43470">
    <property type="entry name" value="PHOSPHATE TRANSPORT SYSTEM PERMEASE PROTEIN PSTA-RELATED"/>
    <property type="match status" value="1"/>
</dbReference>
<feature type="transmembrane region" description="Helical" evidence="9">
    <location>
        <begin position="351"/>
        <end position="380"/>
    </location>
</feature>
<dbReference type="PANTHER" id="PTHR43470:SF3">
    <property type="entry name" value="PHOSPHATE TRANSPORT SYSTEM PERMEASE PROTEIN PSTA-RELATED"/>
    <property type="match status" value="1"/>
</dbReference>
<evidence type="ECO:0000256" key="3">
    <source>
        <dbReference type="ARBA" id="ARBA00016864"/>
    </source>
</evidence>
<feature type="transmembrane region" description="Helical" evidence="9">
    <location>
        <begin position="510"/>
        <end position="530"/>
    </location>
</feature>
<keyword evidence="5 9" id="KW-1003">Cell membrane</keyword>
<feature type="transmembrane region" description="Helical" evidence="9">
    <location>
        <begin position="314"/>
        <end position="339"/>
    </location>
</feature>
<protein>
    <recommendedName>
        <fullName evidence="3 9">Phosphate transport system permease protein PstA</fullName>
    </recommendedName>
</protein>
<feature type="transmembrane region" description="Helical" evidence="9">
    <location>
        <begin position="12"/>
        <end position="36"/>
    </location>
</feature>
<comment type="subcellular location">
    <subcellularLocation>
        <location evidence="1 9">Cell membrane</location>
        <topology evidence="1 9">Multi-pass membrane protein</topology>
    </subcellularLocation>
</comment>
<dbReference type="Proteomes" id="UP000188181">
    <property type="component" value="Chromosome"/>
</dbReference>
<sequence>MRNRLRIILNHLFTVFSGASVAVLVLVLVVVLGPMLSKGVTAVFFRSTVEFERLQFEMNNRGDKQQIENSLAEYHEHTGRIYEIYDEFCLGLNVSRQVSQVRSIARDYTRQLRYVDTPDEEYDRLKDLSRDIRDQFSEALESQDSEFALKEIDKILNMPQRSEFKGTEFEKVFKMAKTYRDVAAAMDLDKRDVYSEDLAAIGDLLSKLFGPRPSADKPPLAMNQYGATRWDRVKKLSDELLWKTQWQQQGEGMPLKEVRLSRAQMYSETPMKSFFDILENDLEKIFRPRMKIYWQYLIDDSTPGYFFGGIGPEIIGTLVLTLLAMLFAIPPGIISAVYLVEYAGDTRTVRLIRICINTLAGVPSIVFGLFGMAFFVLFLLPMFKSNASACILTASLTLSVMILPIIIRASEEAIRSVPVSYKQAALALGAGELRTVLTVTLPAAMPGILTGIILSLSRAAGETAPILFTGAVALGPIAKSLFDPTRTLSYGSYNIAVSDRISMLVPHNQYGMVSALIILVLVLNLAAIIIRSRISKRLHAS</sequence>
<dbReference type="Gene3D" id="1.10.3720.10">
    <property type="entry name" value="MetI-like"/>
    <property type="match status" value="1"/>
</dbReference>
<evidence type="ECO:0000256" key="6">
    <source>
        <dbReference type="ARBA" id="ARBA00022692"/>
    </source>
</evidence>
<dbReference type="CDD" id="cd06261">
    <property type="entry name" value="TM_PBP2"/>
    <property type="match status" value="1"/>
</dbReference>
<evidence type="ECO:0000256" key="8">
    <source>
        <dbReference type="ARBA" id="ARBA00023136"/>
    </source>
</evidence>
<dbReference type="InterPro" id="IPR035906">
    <property type="entry name" value="MetI-like_sf"/>
</dbReference>
<name>A0A1Q2MI03_9BACT</name>
<dbReference type="STRING" id="1851148.SMSP2_02718"/>
<evidence type="ECO:0000256" key="1">
    <source>
        <dbReference type="ARBA" id="ARBA00004651"/>
    </source>
</evidence>
<evidence type="ECO:0000256" key="5">
    <source>
        <dbReference type="ARBA" id="ARBA00022475"/>
    </source>
</evidence>
<evidence type="ECO:0000259" key="10">
    <source>
        <dbReference type="PROSITE" id="PS50928"/>
    </source>
</evidence>
<reference evidence="12" key="1">
    <citation type="submission" date="2017-02" db="EMBL/GenBank/DDBJ databases">
        <title>Comparative genomics and description of representatives of a novel lineage of planctomycetes thriving in anoxic sediments.</title>
        <authorList>
            <person name="Spring S."/>
            <person name="Bunk B."/>
            <person name="Sproer C."/>
        </authorList>
    </citation>
    <scope>NUCLEOTIDE SEQUENCE [LARGE SCALE GENOMIC DNA]</scope>
    <source>
        <strain evidence="12">SM-Chi-D1</strain>
    </source>
</reference>
<comment type="caution">
    <text evidence="9">Lacks conserved residue(s) required for the propagation of feature annotation.</text>
</comment>
<dbReference type="Pfam" id="PF00528">
    <property type="entry name" value="BPD_transp_1"/>
    <property type="match status" value="1"/>
</dbReference>
<dbReference type="AlphaFoldDB" id="A0A1Q2MI03"/>
<organism evidence="11 12">
    <name type="scientific">Limihaloglobus sulfuriphilus</name>
    <dbReference type="NCBI Taxonomy" id="1851148"/>
    <lineage>
        <taxon>Bacteria</taxon>
        <taxon>Pseudomonadati</taxon>
        <taxon>Planctomycetota</taxon>
        <taxon>Phycisphaerae</taxon>
        <taxon>Sedimentisphaerales</taxon>
        <taxon>Sedimentisphaeraceae</taxon>
        <taxon>Limihaloglobus</taxon>
    </lineage>
</organism>
<feature type="domain" description="ABC transmembrane type-1" evidence="10">
    <location>
        <begin position="314"/>
        <end position="531"/>
    </location>
</feature>
<evidence type="ECO:0000256" key="9">
    <source>
        <dbReference type="RuleBase" id="RU363043"/>
    </source>
</evidence>